<protein>
    <submittedName>
        <fullName evidence="2">Cupin-like domain-containing protein</fullName>
    </submittedName>
</protein>
<dbReference type="Proteomes" id="UP000199296">
    <property type="component" value="Unassembled WGS sequence"/>
</dbReference>
<organism evidence="2 3">
    <name type="scientific">Psychroflexus sediminis</name>
    <dbReference type="NCBI Taxonomy" id="470826"/>
    <lineage>
        <taxon>Bacteria</taxon>
        <taxon>Pseudomonadati</taxon>
        <taxon>Bacteroidota</taxon>
        <taxon>Flavobacteriia</taxon>
        <taxon>Flavobacteriales</taxon>
        <taxon>Flavobacteriaceae</taxon>
        <taxon>Psychroflexus</taxon>
    </lineage>
</organism>
<dbReference type="PANTHER" id="PTHR12461">
    <property type="entry name" value="HYPOXIA-INDUCIBLE FACTOR 1 ALPHA INHIBITOR-RELATED"/>
    <property type="match status" value="1"/>
</dbReference>
<dbReference type="AlphaFoldDB" id="A0A1G7Z9B2"/>
<dbReference type="InterPro" id="IPR041667">
    <property type="entry name" value="Cupin_8"/>
</dbReference>
<dbReference type="PANTHER" id="PTHR12461:SF105">
    <property type="entry name" value="HYPOXIA-INDUCIBLE FACTOR 1-ALPHA INHIBITOR"/>
    <property type="match status" value="1"/>
</dbReference>
<sequence length="297" mass="35000">MKPDEKLNLETVDRVKTISPQDFVEQYVKPQKPLVIEELTRDWPAYEKWSLSYLKEIAGDVEVPLYDNRPVSAKDKFNEPHAKMKLKSYVDLLKKGPTDYRIFLFNMMKEVPVLQNQFKMPALGVNFLKKLPFLFFGAENSSVFMHYDIDFANILHIHFEGKKRCIIYPPSETRYLYKVPNALISLSEIDFNAPDLEKFPALKLAKGYEAYLEHGEALYMPEGYWHNMTYLTPGFSMSLRTLPRSAKNLSKAIYNLTIMRAFENLMRKIKGDDWINYKNRLAYRRQEEQLQNDLNRK</sequence>
<evidence type="ECO:0000313" key="2">
    <source>
        <dbReference type="EMBL" id="SDH05187.1"/>
    </source>
</evidence>
<evidence type="ECO:0000259" key="1">
    <source>
        <dbReference type="PROSITE" id="PS51184"/>
    </source>
</evidence>
<name>A0A1G7Z9B2_9FLAO</name>
<reference evidence="2 3" key="1">
    <citation type="submission" date="2016-10" db="EMBL/GenBank/DDBJ databases">
        <authorList>
            <person name="de Groot N.N."/>
        </authorList>
    </citation>
    <scope>NUCLEOTIDE SEQUENCE [LARGE SCALE GENOMIC DNA]</scope>
    <source>
        <strain evidence="2 3">DSM 19803</strain>
    </source>
</reference>
<dbReference type="SUPFAM" id="SSF51197">
    <property type="entry name" value="Clavaminate synthase-like"/>
    <property type="match status" value="1"/>
</dbReference>
<proteinExistence type="predicted"/>
<dbReference type="RefSeq" id="WP_093370191.1">
    <property type="nucleotide sequence ID" value="NZ_FNCW01000020.1"/>
</dbReference>
<evidence type="ECO:0000313" key="3">
    <source>
        <dbReference type="Proteomes" id="UP000199296"/>
    </source>
</evidence>
<gene>
    <name evidence="2" type="ORF">SAMN04488027_12013</name>
</gene>
<dbReference type="PROSITE" id="PS51184">
    <property type="entry name" value="JMJC"/>
    <property type="match status" value="1"/>
</dbReference>
<dbReference type="EMBL" id="FNCW01000020">
    <property type="protein sequence ID" value="SDH05187.1"/>
    <property type="molecule type" value="Genomic_DNA"/>
</dbReference>
<accession>A0A1G7Z9B2</accession>
<feature type="domain" description="JmjC" evidence="1">
    <location>
        <begin position="109"/>
        <end position="258"/>
    </location>
</feature>
<keyword evidence="3" id="KW-1185">Reference proteome</keyword>
<dbReference type="Pfam" id="PF13621">
    <property type="entry name" value="Cupin_8"/>
    <property type="match status" value="1"/>
</dbReference>
<dbReference type="STRING" id="470826.SAMN04488027_12013"/>
<dbReference type="OrthoDB" id="2942327at2"/>
<dbReference type="Gene3D" id="2.60.120.650">
    <property type="entry name" value="Cupin"/>
    <property type="match status" value="1"/>
</dbReference>
<dbReference type="InterPro" id="IPR003347">
    <property type="entry name" value="JmjC_dom"/>
</dbReference>